<evidence type="ECO:0000313" key="2">
    <source>
        <dbReference type="EMBL" id="KAF1920826.1"/>
    </source>
</evidence>
<reference evidence="2" key="1">
    <citation type="journal article" date="2020" name="Stud. Mycol.">
        <title>101 Dothideomycetes genomes: a test case for predicting lifestyles and emergence of pathogens.</title>
        <authorList>
            <person name="Haridas S."/>
            <person name="Albert R."/>
            <person name="Binder M."/>
            <person name="Bloem J."/>
            <person name="Labutti K."/>
            <person name="Salamov A."/>
            <person name="Andreopoulos B."/>
            <person name="Baker S."/>
            <person name="Barry K."/>
            <person name="Bills G."/>
            <person name="Bluhm B."/>
            <person name="Cannon C."/>
            <person name="Castanera R."/>
            <person name="Culley D."/>
            <person name="Daum C."/>
            <person name="Ezra D."/>
            <person name="Gonzalez J."/>
            <person name="Henrissat B."/>
            <person name="Kuo A."/>
            <person name="Liang C."/>
            <person name="Lipzen A."/>
            <person name="Lutzoni F."/>
            <person name="Magnuson J."/>
            <person name="Mondo S."/>
            <person name="Nolan M."/>
            <person name="Ohm R."/>
            <person name="Pangilinan J."/>
            <person name="Park H.-J."/>
            <person name="Ramirez L."/>
            <person name="Alfaro M."/>
            <person name="Sun H."/>
            <person name="Tritt A."/>
            <person name="Yoshinaga Y."/>
            <person name="Zwiers L.-H."/>
            <person name="Turgeon B."/>
            <person name="Goodwin S."/>
            <person name="Spatafora J."/>
            <person name="Crous P."/>
            <person name="Grigoriev I."/>
        </authorList>
    </citation>
    <scope>NUCLEOTIDE SEQUENCE</scope>
    <source>
        <strain evidence="2">HMLAC05119</strain>
    </source>
</reference>
<evidence type="ECO:0000313" key="3">
    <source>
        <dbReference type="Proteomes" id="UP000800096"/>
    </source>
</evidence>
<dbReference type="AlphaFoldDB" id="A0A6A5R210"/>
<keyword evidence="1" id="KW-0732">Signal</keyword>
<feature type="signal peptide" evidence="1">
    <location>
        <begin position="1"/>
        <end position="17"/>
    </location>
</feature>
<sequence length="80" mass="9155">MQIAVLMLLCICVSVSSKTSRPSAITLQVYPEVQRPAEPSHRGENPVYRLSQWPSGEQLTLDILNFELSFYFSRNSNRPR</sequence>
<accession>A0A6A5R210</accession>
<dbReference type="EMBL" id="ML979132">
    <property type="protein sequence ID" value="KAF1920826.1"/>
    <property type="molecule type" value="Genomic_DNA"/>
</dbReference>
<evidence type="ECO:0000256" key="1">
    <source>
        <dbReference type="SAM" id="SignalP"/>
    </source>
</evidence>
<feature type="chain" id="PRO_5025632177" evidence="1">
    <location>
        <begin position="18"/>
        <end position="80"/>
    </location>
</feature>
<protein>
    <submittedName>
        <fullName evidence="2">Uncharacterized protein</fullName>
    </submittedName>
</protein>
<gene>
    <name evidence="2" type="ORF">BDU57DRAFT_26281</name>
</gene>
<organism evidence="2 3">
    <name type="scientific">Ampelomyces quisqualis</name>
    <name type="common">Powdery mildew agent</name>
    <dbReference type="NCBI Taxonomy" id="50730"/>
    <lineage>
        <taxon>Eukaryota</taxon>
        <taxon>Fungi</taxon>
        <taxon>Dikarya</taxon>
        <taxon>Ascomycota</taxon>
        <taxon>Pezizomycotina</taxon>
        <taxon>Dothideomycetes</taxon>
        <taxon>Pleosporomycetidae</taxon>
        <taxon>Pleosporales</taxon>
        <taxon>Pleosporineae</taxon>
        <taxon>Phaeosphaeriaceae</taxon>
        <taxon>Ampelomyces</taxon>
    </lineage>
</organism>
<keyword evidence="3" id="KW-1185">Reference proteome</keyword>
<name>A0A6A5R210_AMPQU</name>
<dbReference type="Proteomes" id="UP000800096">
    <property type="component" value="Unassembled WGS sequence"/>
</dbReference>
<proteinExistence type="predicted"/>